<dbReference type="PROSITE" id="PS50931">
    <property type="entry name" value="HTH_LYSR"/>
    <property type="match status" value="1"/>
</dbReference>
<dbReference type="Gene3D" id="1.10.10.10">
    <property type="entry name" value="Winged helix-like DNA-binding domain superfamily/Winged helix DNA-binding domain"/>
    <property type="match status" value="1"/>
</dbReference>
<keyword evidence="4" id="KW-0010">Activator</keyword>
<evidence type="ECO:0000256" key="5">
    <source>
        <dbReference type="ARBA" id="ARBA00023163"/>
    </source>
</evidence>
<sequence length="104" mass="10936">MESRHVEYFLATVDNDGLALAAEALGVTKPSLSKGLRNLERDLGVELFHRVGRGLVLSAAGKAFVGPARKIVRDLVAAESSLVDVSGLPRGRLDICASAHVAEG</sequence>
<dbReference type="Pfam" id="PF00126">
    <property type="entry name" value="HTH_1"/>
    <property type="match status" value="1"/>
</dbReference>
<name>K8XDB8_RHOOP</name>
<evidence type="ECO:0000259" key="6">
    <source>
        <dbReference type="PROSITE" id="PS50931"/>
    </source>
</evidence>
<keyword evidence="2" id="KW-0805">Transcription regulation</keyword>
<keyword evidence="5" id="KW-0804">Transcription</keyword>
<comment type="caution">
    <text evidence="7">The sequence shown here is derived from an EMBL/GenBank/DDBJ whole genome shotgun (WGS) entry which is preliminary data.</text>
</comment>
<evidence type="ECO:0000313" key="7">
    <source>
        <dbReference type="EMBL" id="EKT76327.1"/>
    </source>
</evidence>
<dbReference type="InterPro" id="IPR036390">
    <property type="entry name" value="WH_DNA-bd_sf"/>
</dbReference>
<evidence type="ECO:0000256" key="2">
    <source>
        <dbReference type="ARBA" id="ARBA00023015"/>
    </source>
</evidence>
<evidence type="ECO:0000313" key="8">
    <source>
        <dbReference type="Proteomes" id="UP000005951"/>
    </source>
</evidence>
<evidence type="ECO:0000256" key="4">
    <source>
        <dbReference type="ARBA" id="ARBA00023159"/>
    </source>
</evidence>
<dbReference type="Proteomes" id="UP000005951">
    <property type="component" value="Unassembled WGS sequence"/>
</dbReference>
<dbReference type="RefSeq" id="WP_005265579.1">
    <property type="nucleotide sequence ID" value="NZ_AJYC02000351.1"/>
</dbReference>
<dbReference type="FunFam" id="1.10.10.10:FF:000001">
    <property type="entry name" value="LysR family transcriptional regulator"/>
    <property type="match status" value="1"/>
</dbReference>
<dbReference type="InterPro" id="IPR000847">
    <property type="entry name" value="LysR_HTH_N"/>
</dbReference>
<evidence type="ECO:0000256" key="3">
    <source>
        <dbReference type="ARBA" id="ARBA00023125"/>
    </source>
</evidence>
<comment type="similarity">
    <text evidence="1">Belongs to the LysR transcriptional regulatory family.</text>
</comment>
<dbReference type="PRINTS" id="PR00039">
    <property type="entry name" value="HTHLYSR"/>
</dbReference>
<accession>K8XDB8</accession>
<feature type="domain" description="HTH lysR-type" evidence="6">
    <location>
        <begin position="1"/>
        <end position="58"/>
    </location>
</feature>
<dbReference type="GO" id="GO:0003677">
    <property type="term" value="F:DNA binding"/>
    <property type="evidence" value="ECO:0007669"/>
    <property type="project" value="UniProtKB-KW"/>
</dbReference>
<gene>
    <name evidence="7" type="ORF">WSS_A43310</name>
</gene>
<feature type="non-terminal residue" evidence="7">
    <location>
        <position position="104"/>
    </location>
</feature>
<dbReference type="InterPro" id="IPR036388">
    <property type="entry name" value="WH-like_DNA-bd_sf"/>
</dbReference>
<dbReference type="GO" id="GO:0032993">
    <property type="term" value="C:protein-DNA complex"/>
    <property type="evidence" value="ECO:0007669"/>
    <property type="project" value="TreeGrafter"/>
</dbReference>
<dbReference type="SUPFAM" id="SSF46785">
    <property type="entry name" value="Winged helix' DNA-binding domain"/>
    <property type="match status" value="1"/>
</dbReference>
<keyword evidence="3" id="KW-0238">DNA-binding</keyword>
<dbReference type="GO" id="GO:0003700">
    <property type="term" value="F:DNA-binding transcription factor activity"/>
    <property type="evidence" value="ECO:0007669"/>
    <property type="project" value="InterPro"/>
</dbReference>
<dbReference type="EMBL" id="AJYC02000351">
    <property type="protein sequence ID" value="EKT76327.1"/>
    <property type="molecule type" value="Genomic_DNA"/>
</dbReference>
<organism evidence="7 8">
    <name type="scientific">Rhodococcus opacus M213</name>
    <dbReference type="NCBI Taxonomy" id="1129896"/>
    <lineage>
        <taxon>Bacteria</taxon>
        <taxon>Bacillati</taxon>
        <taxon>Actinomycetota</taxon>
        <taxon>Actinomycetes</taxon>
        <taxon>Mycobacteriales</taxon>
        <taxon>Nocardiaceae</taxon>
        <taxon>Rhodococcus</taxon>
    </lineage>
</organism>
<dbReference type="PANTHER" id="PTHR30346">
    <property type="entry name" value="TRANSCRIPTIONAL DUAL REGULATOR HCAR-RELATED"/>
    <property type="match status" value="1"/>
</dbReference>
<dbReference type="PANTHER" id="PTHR30346:SF28">
    <property type="entry name" value="HTH-TYPE TRANSCRIPTIONAL REGULATOR CYNR"/>
    <property type="match status" value="1"/>
</dbReference>
<proteinExistence type="inferred from homology"/>
<reference evidence="7 8" key="1">
    <citation type="journal article" date="2013" name="Genome Announc.">
        <title>Draft Genome Sequence of Rhodococcus opacus Strain M213 Shows a Diverse Catabolic Potential.</title>
        <authorList>
            <person name="Pathak A."/>
            <person name="Green S.J."/>
            <person name="Ogram A."/>
            <person name="Chauhan A."/>
        </authorList>
    </citation>
    <scope>NUCLEOTIDE SEQUENCE [LARGE SCALE GENOMIC DNA]</scope>
    <source>
        <strain evidence="7 8">M213</strain>
    </source>
</reference>
<evidence type="ECO:0000256" key="1">
    <source>
        <dbReference type="ARBA" id="ARBA00009437"/>
    </source>
</evidence>
<dbReference type="AlphaFoldDB" id="K8XDB8"/>
<protein>
    <submittedName>
        <fullName evidence="7">LysR family transcriptional regulator</fullName>
    </submittedName>
</protein>